<keyword evidence="2" id="KW-1185">Reference proteome</keyword>
<sequence length="135" mass="15777">MWLPSASRIQRQLCQPIIYLSVRSISYKQRLYGNEEGHDKKNEVRKEKWIRKHTMRKKMGGDYREMVLQYSRNPQESGNPIIDLPDWNHPDGSVGVLSKGQQTRILEKKELIGDILESFNIVQEASKIKLPQNKS</sequence>
<dbReference type="AlphaFoldDB" id="A0A7R8D5B1"/>
<dbReference type="EMBL" id="HG994588">
    <property type="protein sequence ID" value="CAF3034394.1"/>
    <property type="molecule type" value="Genomic_DNA"/>
</dbReference>
<evidence type="ECO:0000313" key="2">
    <source>
        <dbReference type="Proteomes" id="UP000675881"/>
    </source>
</evidence>
<proteinExistence type="predicted"/>
<organism evidence="1 2">
    <name type="scientific">Lepeophtheirus salmonis</name>
    <name type="common">Salmon louse</name>
    <name type="synonym">Caligus salmonis</name>
    <dbReference type="NCBI Taxonomy" id="72036"/>
    <lineage>
        <taxon>Eukaryota</taxon>
        <taxon>Metazoa</taxon>
        <taxon>Ecdysozoa</taxon>
        <taxon>Arthropoda</taxon>
        <taxon>Crustacea</taxon>
        <taxon>Multicrustacea</taxon>
        <taxon>Hexanauplia</taxon>
        <taxon>Copepoda</taxon>
        <taxon>Siphonostomatoida</taxon>
        <taxon>Caligidae</taxon>
        <taxon>Lepeophtheirus</taxon>
    </lineage>
</organism>
<reference evidence="1" key="1">
    <citation type="submission" date="2021-02" db="EMBL/GenBank/DDBJ databases">
        <authorList>
            <person name="Bekaert M."/>
        </authorList>
    </citation>
    <scope>NUCLEOTIDE SEQUENCE</scope>
    <source>
        <strain evidence="1">IoA-00</strain>
    </source>
</reference>
<dbReference type="Proteomes" id="UP000675881">
    <property type="component" value="Chromosome 9"/>
</dbReference>
<protein>
    <submittedName>
        <fullName evidence="1">MRPL52</fullName>
    </submittedName>
</protein>
<accession>A0A7R8D5B1</accession>
<gene>
    <name evidence="1" type="ORF">LSAA_14622</name>
</gene>
<name>A0A7R8D5B1_LEPSM</name>
<evidence type="ECO:0000313" key="1">
    <source>
        <dbReference type="EMBL" id="CAF3034394.1"/>
    </source>
</evidence>